<evidence type="ECO:0000256" key="2">
    <source>
        <dbReference type="ARBA" id="ARBA00004236"/>
    </source>
</evidence>
<evidence type="ECO:0000256" key="1">
    <source>
        <dbReference type="ARBA" id="ARBA00004123"/>
    </source>
</evidence>
<keyword evidence="9" id="KW-0472">Membrane</keyword>
<dbReference type="SUPFAM" id="SSF49562">
    <property type="entry name" value="C2 domain (Calcium/lipid-binding domain, CaLB)"/>
    <property type="match status" value="1"/>
</dbReference>
<dbReference type="InterPro" id="IPR000008">
    <property type="entry name" value="C2_dom"/>
</dbReference>
<evidence type="ECO:0000256" key="11">
    <source>
        <dbReference type="ARBA" id="ARBA00024037"/>
    </source>
</evidence>
<dbReference type="GO" id="GO:0005096">
    <property type="term" value="F:GTPase activator activity"/>
    <property type="evidence" value="ECO:0007669"/>
    <property type="project" value="UniProtKB-KW"/>
</dbReference>
<dbReference type="GO" id="GO:0005634">
    <property type="term" value="C:nucleus"/>
    <property type="evidence" value="ECO:0007669"/>
    <property type="project" value="UniProtKB-SubCell"/>
</dbReference>
<evidence type="ECO:0000256" key="10">
    <source>
        <dbReference type="ARBA" id="ARBA00023242"/>
    </source>
</evidence>
<proteinExistence type="inferred from homology"/>
<keyword evidence="6" id="KW-0479">Metal-binding</keyword>
<dbReference type="Gene3D" id="2.60.40.150">
    <property type="entry name" value="C2 domain"/>
    <property type="match status" value="1"/>
</dbReference>
<comment type="subcellular location">
    <subcellularLocation>
        <location evidence="2">Cell membrane</location>
    </subcellularLocation>
    <subcellularLocation>
        <location evidence="1">Nucleus</location>
    </subcellularLocation>
</comment>
<protein>
    <recommendedName>
        <fullName evidence="12">C2 domain-containing protein</fullName>
    </recommendedName>
</protein>
<organism evidence="13 14">
    <name type="scientific">Saponaria officinalis</name>
    <name type="common">Common soapwort</name>
    <name type="synonym">Lychnis saponaria</name>
    <dbReference type="NCBI Taxonomy" id="3572"/>
    <lineage>
        <taxon>Eukaryota</taxon>
        <taxon>Viridiplantae</taxon>
        <taxon>Streptophyta</taxon>
        <taxon>Embryophyta</taxon>
        <taxon>Tracheophyta</taxon>
        <taxon>Spermatophyta</taxon>
        <taxon>Magnoliopsida</taxon>
        <taxon>eudicotyledons</taxon>
        <taxon>Gunneridae</taxon>
        <taxon>Pentapetalae</taxon>
        <taxon>Caryophyllales</taxon>
        <taxon>Caryophyllaceae</taxon>
        <taxon>Caryophylleae</taxon>
        <taxon>Saponaria</taxon>
    </lineage>
</organism>
<dbReference type="EMBL" id="JBDFQZ010000007">
    <property type="protein sequence ID" value="KAK9705280.1"/>
    <property type="molecule type" value="Genomic_DNA"/>
</dbReference>
<dbReference type="PROSITE" id="PS50004">
    <property type="entry name" value="C2"/>
    <property type="match status" value="1"/>
</dbReference>
<evidence type="ECO:0000256" key="3">
    <source>
        <dbReference type="ARBA" id="ARBA00022468"/>
    </source>
</evidence>
<keyword evidence="10" id="KW-0539">Nucleus</keyword>
<dbReference type="Proteomes" id="UP001443914">
    <property type="component" value="Unassembled WGS sequence"/>
</dbReference>
<gene>
    <name evidence="13" type="ORF">RND81_07G044600</name>
</gene>
<dbReference type="GO" id="GO:0005886">
    <property type="term" value="C:plasma membrane"/>
    <property type="evidence" value="ECO:0007669"/>
    <property type="project" value="UniProtKB-SubCell"/>
</dbReference>
<feature type="domain" description="C2" evidence="12">
    <location>
        <begin position="1"/>
        <end position="106"/>
    </location>
</feature>
<dbReference type="GO" id="GO:0008289">
    <property type="term" value="F:lipid binding"/>
    <property type="evidence" value="ECO:0007669"/>
    <property type="project" value="UniProtKB-KW"/>
</dbReference>
<evidence type="ECO:0000256" key="8">
    <source>
        <dbReference type="ARBA" id="ARBA00023121"/>
    </source>
</evidence>
<evidence type="ECO:0000313" key="13">
    <source>
        <dbReference type="EMBL" id="KAK9705280.1"/>
    </source>
</evidence>
<evidence type="ECO:0000256" key="6">
    <source>
        <dbReference type="ARBA" id="ARBA00022723"/>
    </source>
</evidence>
<name>A0AAW1JNU5_SAPOF</name>
<keyword evidence="14" id="KW-1185">Reference proteome</keyword>
<dbReference type="InterPro" id="IPR035892">
    <property type="entry name" value="C2_domain_sf"/>
</dbReference>
<keyword evidence="7" id="KW-0106">Calcium</keyword>
<keyword evidence="8" id="KW-0446">Lipid-binding</keyword>
<dbReference type="GO" id="GO:0009738">
    <property type="term" value="P:abscisic acid-activated signaling pathway"/>
    <property type="evidence" value="ECO:0007669"/>
    <property type="project" value="UniProtKB-KW"/>
</dbReference>
<accession>A0AAW1JNU5</accession>
<evidence type="ECO:0000256" key="4">
    <source>
        <dbReference type="ARBA" id="ARBA00022475"/>
    </source>
</evidence>
<evidence type="ECO:0000256" key="7">
    <source>
        <dbReference type="ARBA" id="ARBA00022837"/>
    </source>
</evidence>
<dbReference type="PANTHER" id="PTHR45933">
    <property type="entry name" value="PROTEIN C2-DOMAIN ABA-RELATED 4"/>
    <property type="match status" value="1"/>
</dbReference>
<keyword evidence="4" id="KW-1003">Cell membrane</keyword>
<dbReference type="GO" id="GO:0046872">
    <property type="term" value="F:metal ion binding"/>
    <property type="evidence" value="ECO:0007669"/>
    <property type="project" value="UniProtKB-KW"/>
</dbReference>
<dbReference type="AlphaFoldDB" id="A0AAW1JNU5"/>
<evidence type="ECO:0000256" key="5">
    <source>
        <dbReference type="ARBA" id="ARBA00022682"/>
    </source>
</evidence>
<sequence>MNSLGAIKITVKKGVDLKVCDSFSSDPYVVITSGSQTQKTRVIKNNCDDPEWNDVLTLSVTDPDQPINLEVYDKDTFTDHDKMGDATIDIKPYIECLQMGLGELPIGTAVKKIQPNDDNCLADESQVIWVGRGKMIQDMILKLQNVETGKIQIQLEWLDLPGCRGLGS</sequence>
<keyword evidence="5" id="KW-0938">Abscisic acid signaling pathway</keyword>
<keyword evidence="3" id="KW-0343">GTPase activation</keyword>
<dbReference type="Pfam" id="PF00168">
    <property type="entry name" value="C2"/>
    <property type="match status" value="1"/>
</dbReference>
<dbReference type="InterPro" id="IPR044562">
    <property type="entry name" value="CAR1-11"/>
</dbReference>
<dbReference type="PANTHER" id="PTHR45933:SF12">
    <property type="entry name" value="PROTEIN C2-DOMAIN ABA-RELATED 9"/>
    <property type="match status" value="1"/>
</dbReference>
<comment type="caution">
    <text evidence="13">The sequence shown here is derived from an EMBL/GenBank/DDBJ whole genome shotgun (WGS) entry which is preliminary data.</text>
</comment>
<evidence type="ECO:0000256" key="9">
    <source>
        <dbReference type="ARBA" id="ARBA00023136"/>
    </source>
</evidence>
<evidence type="ECO:0000313" key="14">
    <source>
        <dbReference type="Proteomes" id="UP001443914"/>
    </source>
</evidence>
<evidence type="ECO:0000259" key="12">
    <source>
        <dbReference type="PROSITE" id="PS50004"/>
    </source>
</evidence>
<dbReference type="SMART" id="SM00239">
    <property type="entry name" value="C2"/>
    <property type="match status" value="1"/>
</dbReference>
<reference evidence="13" key="1">
    <citation type="submission" date="2024-03" db="EMBL/GenBank/DDBJ databases">
        <title>WGS assembly of Saponaria officinalis var. Norfolk2.</title>
        <authorList>
            <person name="Jenkins J."/>
            <person name="Shu S."/>
            <person name="Grimwood J."/>
            <person name="Barry K."/>
            <person name="Goodstein D."/>
            <person name="Schmutz J."/>
            <person name="Leebens-Mack J."/>
            <person name="Osbourn A."/>
        </authorList>
    </citation>
    <scope>NUCLEOTIDE SEQUENCE [LARGE SCALE GENOMIC DNA]</scope>
    <source>
        <strain evidence="13">JIC</strain>
    </source>
</reference>
<comment type="similarity">
    <text evidence="11">Belongs to the plant CAR protein family.</text>
</comment>